<evidence type="ECO:0008006" key="3">
    <source>
        <dbReference type="Google" id="ProtNLM"/>
    </source>
</evidence>
<sequence>MSDNIKEQQHAVTKDGELQTDKVEQTIDRISDDKKDKILQDFEEFKKYLHNRIKIGESIGLGEEQLAKVAEKVAGYLAANEEPRNSEEKLLQELWKVGDQDQRHKLAHLLVRLAQNS</sequence>
<gene>
    <name evidence="1" type="ORF">GCM10007362_00390</name>
</gene>
<protein>
    <recommendedName>
        <fullName evidence="3">DUF3243 domain-containing protein</fullName>
    </recommendedName>
</protein>
<dbReference type="InterPro" id="IPR021637">
    <property type="entry name" value="DUF3243"/>
</dbReference>
<accession>A0ABQ1ZHS7</accession>
<proteinExistence type="predicted"/>
<dbReference type="RefSeq" id="WP_216673811.1">
    <property type="nucleotide sequence ID" value="NZ_BMDD01000001.1"/>
</dbReference>
<organism evidence="1 2">
    <name type="scientific">Saccharibacillus endophyticus</name>
    <dbReference type="NCBI Taxonomy" id="2060666"/>
    <lineage>
        <taxon>Bacteria</taxon>
        <taxon>Bacillati</taxon>
        <taxon>Bacillota</taxon>
        <taxon>Bacilli</taxon>
        <taxon>Bacillales</taxon>
        <taxon>Paenibacillaceae</taxon>
        <taxon>Saccharibacillus</taxon>
    </lineage>
</organism>
<dbReference type="Gene3D" id="1.10.760.20">
    <property type="entry name" value="Protein of unknown function DUF3243"/>
    <property type="match status" value="1"/>
</dbReference>
<comment type="caution">
    <text evidence="1">The sequence shown here is derived from an EMBL/GenBank/DDBJ whole genome shotgun (WGS) entry which is preliminary data.</text>
</comment>
<name>A0ABQ1ZHS7_9BACL</name>
<dbReference type="Pfam" id="PF11588">
    <property type="entry name" value="DUF3243"/>
    <property type="match status" value="1"/>
</dbReference>
<dbReference type="EMBL" id="BMDD01000001">
    <property type="protein sequence ID" value="GGH67421.1"/>
    <property type="molecule type" value="Genomic_DNA"/>
</dbReference>
<dbReference type="Proteomes" id="UP000605427">
    <property type="component" value="Unassembled WGS sequence"/>
</dbReference>
<keyword evidence="2" id="KW-1185">Reference proteome</keyword>
<evidence type="ECO:0000313" key="1">
    <source>
        <dbReference type="EMBL" id="GGH67421.1"/>
    </source>
</evidence>
<reference evidence="2" key="1">
    <citation type="journal article" date="2019" name="Int. J. Syst. Evol. Microbiol.">
        <title>The Global Catalogue of Microorganisms (GCM) 10K type strain sequencing project: providing services to taxonomists for standard genome sequencing and annotation.</title>
        <authorList>
            <consortium name="The Broad Institute Genomics Platform"/>
            <consortium name="The Broad Institute Genome Sequencing Center for Infectious Disease"/>
            <person name="Wu L."/>
            <person name="Ma J."/>
        </authorList>
    </citation>
    <scope>NUCLEOTIDE SEQUENCE [LARGE SCALE GENOMIC DNA]</scope>
    <source>
        <strain evidence="2">CCM 8702</strain>
    </source>
</reference>
<dbReference type="InterPro" id="IPR038292">
    <property type="entry name" value="YmfJ/YflH_sf"/>
</dbReference>
<evidence type="ECO:0000313" key="2">
    <source>
        <dbReference type="Proteomes" id="UP000605427"/>
    </source>
</evidence>